<evidence type="ECO:0000313" key="1">
    <source>
        <dbReference type="EMBL" id="RNA22176.1"/>
    </source>
</evidence>
<accession>A0A3M7RF59</accession>
<evidence type="ECO:0000313" key="2">
    <source>
        <dbReference type="Proteomes" id="UP000276133"/>
    </source>
</evidence>
<name>A0A3M7RF59_BRAPC</name>
<organism evidence="1 2">
    <name type="scientific">Brachionus plicatilis</name>
    <name type="common">Marine rotifer</name>
    <name type="synonym">Brachionus muelleri</name>
    <dbReference type="NCBI Taxonomy" id="10195"/>
    <lineage>
        <taxon>Eukaryota</taxon>
        <taxon>Metazoa</taxon>
        <taxon>Spiralia</taxon>
        <taxon>Gnathifera</taxon>
        <taxon>Rotifera</taxon>
        <taxon>Eurotatoria</taxon>
        <taxon>Monogononta</taxon>
        <taxon>Pseudotrocha</taxon>
        <taxon>Ploima</taxon>
        <taxon>Brachionidae</taxon>
        <taxon>Brachionus</taxon>
    </lineage>
</organism>
<dbReference type="Proteomes" id="UP000276133">
    <property type="component" value="Unassembled WGS sequence"/>
</dbReference>
<gene>
    <name evidence="1" type="ORF">BpHYR1_043054</name>
</gene>
<protein>
    <submittedName>
        <fullName evidence="1">Uncharacterized protein</fullName>
    </submittedName>
</protein>
<keyword evidence="2" id="KW-1185">Reference proteome</keyword>
<sequence length="117" mass="13618">MIQKYLVFFLCYYLCEYQQYLTICFNPFNHLGSCFEISLSLVCLNPKISTYLENPYPILDSFTFILSEKLTSMILHHVEIWGMQRSLISSTVPLFNLIGISLYVIFDTEAEVVPNLI</sequence>
<reference evidence="1 2" key="1">
    <citation type="journal article" date="2018" name="Sci. Rep.">
        <title>Genomic signatures of local adaptation to the degree of environmental predictability in rotifers.</title>
        <authorList>
            <person name="Franch-Gras L."/>
            <person name="Hahn C."/>
            <person name="Garcia-Roger E.M."/>
            <person name="Carmona M.J."/>
            <person name="Serra M."/>
            <person name="Gomez A."/>
        </authorList>
    </citation>
    <scope>NUCLEOTIDE SEQUENCE [LARGE SCALE GENOMIC DNA]</scope>
    <source>
        <strain evidence="1">HYR1</strain>
    </source>
</reference>
<proteinExistence type="predicted"/>
<dbReference type="AlphaFoldDB" id="A0A3M7RF59"/>
<dbReference type="EMBL" id="REGN01003520">
    <property type="protein sequence ID" value="RNA22176.1"/>
    <property type="molecule type" value="Genomic_DNA"/>
</dbReference>
<comment type="caution">
    <text evidence="1">The sequence shown here is derived from an EMBL/GenBank/DDBJ whole genome shotgun (WGS) entry which is preliminary data.</text>
</comment>